<dbReference type="InterPro" id="IPR002035">
    <property type="entry name" value="VWF_A"/>
</dbReference>
<proteinExistence type="predicted"/>
<dbReference type="Pfam" id="PF05762">
    <property type="entry name" value="VWA_CoxE"/>
    <property type="match status" value="1"/>
</dbReference>
<dbReference type="EMBL" id="WBVM01000002">
    <property type="protein sequence ID" value="KAB2808933.1"/>
    <property type="molecule type" value="Genomic_DNA"/>
</dbReference>
<dbReference type="Proteomes" id="UP000449906">
    <property type="component" value="Unassembled WGS sequence"/>
</dbReference>
<gene>
    <name evidence="3" type="ORF">F9L07_17835</name>
</gene>
<reference evidence="3 4" key="1">
    <citation type="submission" date="2019-09" db="EMBL/GenBank/DDBJ databases">
        <title>Pimelobacter sp. isolated from Paulinella.</title>
        <authorList>
            <person name="Jeong S.E."/>
        </authorList>
    </citation>
    <scope>NUCLEOTIDE SEQUENCE [LARGE SCALE GENOMIC DNA]</scope>
    <source>
        <strain evidence="3 4">Pch-N</strain>
    </source>
</reference>
<feature type="compositionally biased region" description="Gly residues" evidence="1">
    <location>
        <begin position="43"/>
        <end position="53"/>
    </location>
</feature>
<dbReference type="AlphaFoldDB" id="A0A7J5DUD5"/>
<comment type="caution">
    <text evidence="3">The sequence shown here is derived from an EMBL/GenBank/DDBJ whole genome shotgun (WGS) entry which is preliminary data.</text>
</comment>
<dbReference type="PANTHER" id="PTHR30634">
    <property type="entry name" value="OUTER MEMBRANE LOLAB LIPOPROTEIN INSERTION APPARATUS"/>
    <property type="match status" value="1"/>
</dbReference>
<dbReference type="InterPro" id="IPR050458">
    <property type="entry name" value="LolB"/>
</dbReference>
<accession>A0A7J5DUD5</accession>
<feature type="region of interest" description="Disordered" evidence="1">
    <location>
        <begin position="40"/>
        <end position="72"/>
    </location>
</feature>
<dbReference type="SMART" id="SM00327">
    <property type="entry name" value="VWA"/>
    <property type="match status" value="1"/>
</dbReference>
<dbReference type="InterPro" id="IPR008912">
    <property type="entry name" value="Uncharacterised_CoxE"/>
</dbReference>
<organism evidence="3 4">
    <name type="scientific">Nocardioides simplex</name>
    <name type="common">Arthrobacter simplex</name>
    <dbReference type="NCBI Taxonomy" id="2045"/>
    <lineage>
        <taxon>Bacteria</taxon>
        <taxon>Bacillati</taxon>
        <taxon>Actinomycetota</taxon>
        <taxon>Actinomycetes</taxon>
        <taxon>Propionibacteriales</taxon>
        <taxon>Nocardioidaceae</taxon>
        <taxon>Pimelobacter</taxon>
    </lineage>
</organism>
<dbReference type="Gene3D" id="3.40.50.410">
    <property type="entry name" value="von Willebrand factor, type A domain"/>
    <property type="match status" value="1"/>
</dbReference>
<dbReference type="PANTHER" id="PTHR30634:SF16">
    <property type="entry name" value="OUTER-MEMBRANE LIPOPROTEIN LOLB"/>
    <property type="match status" value="1"/>
</dbReference>
<sequence length="382" mass="42616">MSEIDRWRLVLGRYSRSRLGDLTGDDARRDAALDELYGREYGGRGIRPDGGAGDDGDARRPELGPGGQEESRPHLVDWLGEVRELFPRETAEVVERHALDRYGLVELVSDPETLERLEPSESLLRTLLALKSHLGEEVLVIARRIIRQVVEDLRRRLELEVRRSLAGRLSQHRHAPVPVAANFDALGTLRRNLKNYDPERRRIIPQEVLFFERNTRRLPWEVIICVDQSGSMAGSVIHSAVMAGILHGLPSFTVRLVVFDTAVVDLSDQLDDPVEVLMRVQLGGGTDIARALRYCSRLVENPDRTVLVLVTDFCEGGSPTDLVRVVGELAASRVRLLGLAALDGAAHPFYDRQIAGRLADRGMEIAALTPQQLAQWLVEVTS</sequence>
<dbReference type="RefSeq" id="WP_151581119.1">
    <property type="nucleotide sequence ID" value="NZ_WBVM01000002.1"/>
</dbReference>
<evidence type="ECO:0000259" key="2">
    <source>
        <dbReference type="SMART" id="SM00327"/>
    </source>
</evidence>
<dbReference type="SUPFAM" id="SSF53300">
    <property type="entry name" value="vWA-like"/>
    <property type="match status" value="1"/>
</dbReference>
<feature type="domain" description="VWFA" evidence="2">
    <location>
        <begin position="219"/>
        <end position="375"/>
    </location>
</feature>
<dbReference type="InterPro" id="IPR036465">
    <property type="entry name" value="vWFA_dom_sf"/>
</dbReference>
<protein>
    <submittedName>
        <fullName evidence="3">VWA domain-containing protein</fullName>
    </submittedName>
</protein>
<evidence type="ECO:0000256" key="1">
    <source>
        <dbReference type="SAM" id="MobiDB-lite"/>
    </source>
</evidence>
<evidence type="ECO:0000313" key="3">
    <source>
        <dbReference type="EMBL" id="KAB2808933.1"/>
    </source>
</evidence>
<evidence type="ECO:0000313" key="4">
    <source>
        <dbReference type="Proteomes" id="UP000449906"/>
    </source>
</evidence>
<name>A0A7J5DUD5_NOCSI</name>